<dbReference type="PANTHER" id="PTHR43591:SF24">
    <property type="entry name" value="2-METHOXY-6-POLYPRENYL-1,4-BENZOQUINOL METHYLASE, MITOCHONDRIAL"/>
    <property type="match status" value="1"/>
</dbReference>
<feature type="domain" description="Methyltransferase" evidence="1">
    <location>
        <begin position="132"/>
        <end position="218"/>
    </location>
</feature>
<organism evidence="2 3">
    <name type="scientific">Arthroderma otae (strain ATCC MYA-4605 / CBS 113480)</name>
    <name type="common">Microsporum canis</name>
    <dbReference type="NCBI Taxonomy" id="554155"/>
    <lineage>
        <taxon>Eukaryota</taxon>
        <taxon>Fungi</taxon>
        <taxon>Dikarya</taxon>
        <taxon>Ascomycota</taxon>
        <taxon>Pezizomycotina</taxon>
        <taxon>Eurotiomycetes</taxon>
        <taxon>Eurotiomycetidae</taxon>
        <taxon>Onygenales</taxon>
        <taxon>Arthrodermataceae</taxon>
        <taxon>Microsporum</taxon>
    </lineage>
</organism>
<dbReference type="HOGENOM" id="CLU_010595_10_1_1"/>
<dbReference type="RefSeq" id="XP_002849301.1">
    <property type="nucleotide sequence ID" value="XM_002849255.1"/>
</dbReference>
<dbReference type="STRING" id="554155.C5FFG9"/>
<dbReference type="Proteomes" id="UP000002035">
    <property type="component" value="Unassembled WGS sequence"/>
</dbReference>
<dbReference type="AlphaFoldDB" id="C5FFG9"/>
<dbReference type="Gene3D" id="3.40.50.150">
    <property type="entry name" value="Vaccinia Virus protein VP39"/>
    <property type="match status" value="1"/>
</dbReference>
<dbReference type="CDD" id="cd02440">
    <property type="entry name" value="AdoMet_MTases"/>
    <property type="match status" value="1"/>
</dbReference>
<dbReference type="GO" id="GO:0008168">
    <property type="term" value="F:methyltransferase activity"/>
    <property type="evidence" value="ECO:0007669"/>
    <property type="project" value="TreeGrafter"/>
</dbReference>
<name>C5FFG9_ARTOC</name>
<evidence type="ECO:0000259" key="1">
    <source>
        <dbReference type="Pfam" id="PF13649"/>
    </source>
</evidence>
<evidence type="ECO:0000313" key="3">
    <source>
        <dbReference type="Proteomes" id="UP000002035"/>
    </source>
</evidence>
<dbReference type="SUPFAM" id="SSF53335">
    <property type="entry name" value="S-adenosyl-L-methionine-dependent methyltransferases"/>
    <property type="match status" value="1"/>
</dbReference>
<dbReference type="OMA" id="FPLYVCI"/>
<protein>
    <recommendedName>
        <fullName evidence="1">Methyltransferase domain-containing protein</fullName>
    </recommendedName>
</protein>
<dbReference type="InterPro" id="IPR041698">
    <property type="entry name" value="Methyltransf_25"/>
</dbReference>
<proteinExistence type="predicted"/>
<dbReference type="EMBL" id="DS995702">
    <property type="protein sequence ID" value="EEQ29416.1"/>
    <property type="molecule type" value="Genomic_DNA"/>
</dbReference>
<sequence length="370" mass="42464">MITLASHEQAIDHLELSGIGIQRNFRKNPLRRSFHPLSKLLRVHVVRMNDPHFGTTALDSAHLEIVTFQGRDYQKYALDNQIYFAPIDDVPSNALLIHKQEEIERLELEQQVFSRVFDDRIIFPPIQQLAKVLDCGYGSGAWAVEVAEQYPNCEVIGIDVSPHMKPDDMPDNLWLQVDDLNRTFTFRSNQFDLIHSRLVSSGLDKERWPRYLRDIASVWDTFRCLKRGGWVQMVEIYFNVQSDSGTLTESHCLRRWSRDYIAALEGVKDLRSGMKLANLMASAGLVDIESKMIPLPLSGWSTDPRMRAIGEANRENTHLFLESLGLYPLMHRLDMPEVQFQELLAGARQEASDPSLKAYIPLYICIGRKP</sequence>
<dbReference type="eggNOG" id="ENOG502RBCG">
    <property type="taxonomic scope" value="Eukaryota"/>
</dbReference>
<dbReference type="InterPro" id="IPR029063">
    <property type="entry name" value="SAM-dependent_MTases_sf"/>
</dbReference>
<keyword evidence="3" id="KW-1185">Reference proteome</keyword>
<evidence type="ECO:0000313" key="2">
    <source>
        <dbReference type="EMBL" id="EEQ29416.1"/>
    </source>
</evidence>
<dbReference type="PANTHER" id="PTHR43591">
    <property type="entry name" value="METHYLTRANSFERASE"/>
    <property type="match status" value="1"/>
</dbReference>
<reference evidence="3" key="1">
    <citation type="journal article" date="2012" name="MBio">
        <title>Comparative genome analysis of Trichophyton rubrum and related dermatophytes reveals candidate genes involved in infection.</title>
        <authorList>
            <person name="Martinez D.A."/>
            <person name="Oliver B.G."/>
            <person name="Graeser Y."/>
            <person name="Goldberg J.M."/>
            <person name="Li W."/>
            <person name="Martinez-Rossi N.M."/>
            <person name="Monod M."/>
            <person name="Shelest E."/>
            <person name="Barton R.C."/>
            <person name="Birch E."/>
            <person name="Brakhage A.A."/>
            <person name="Chen Z."/>
            <person name="Gurr S.J."/>
            <person name="Heiman D."/>
            <person name="Heitman J."/>
            <person name="Kosti I."/>
            <person name="Rossi A."/>
            <person name="Saif S."/>
            <person name="Samalova M."/>
            <person name="Saunders C.W."/>
            <person name="Shea T."/>
            <person name="Summerbell R.C."/>
            <person name="Xu J."/>
            <person name="Young S."/>
            <person name="Zeng Q."/>
            <person name="Birren B.W."/>
            <person name="Cuomo C.A."/>
            <person name="White T.C."/>
        </authorList>
    </citation>
    <scope>NUCLEOTIDE SEQUENCE [LARGE SCALE GENOMIC DNA]</scope>
    <source>
        <strain evidence="3">ATCC MYA-4605 / CBS 113480</strain>
    </source>
</reference>
<dbReference type="VEuPathDB" id="FungiDB:MCYG_02235"/>
<dbReference type="OrthoDB" id="506498at2759"/>
<accession>C5FFG9</accession>
<dbReference type="GeneID" id="9226293"/>
<gene>
    <name evidence="2" type="ORF">MCYG_02235</name>
</gene>
<dbReference type="Pfam" id="PF13649">
    <property type="entry name" value="Methyltransf_25"/>
    <property type="match status" value="1"/>
</dbReference>